<evidence type="ECO:0000313" key="3">
    <source>
        <dbReference type="Proteomes" id="UP000273734"/>
    </source>
</evidence>
<proteinExistence type="predicted"/>
<gene>
    <name evidence="2" type="ORF">DF015_19100</name>
</gene>
<dbReference type="EMBL" id="QTNY01000013">
    <property type="protein sequence ID" value="RQP75967.1"/>
    <property type="molecule type" value="Genomic_DNA"/>
</dbReference>
<keyword evidence="1" id="KW-0812">Transmembrane</keyword>
<organism evidence="2 3">
    <name type="scientific">Burkholderia ubonensis</name>
    <dbReference type="NCBI Taxonomy" id="101571"/>
    <lineage>
        <taxon>Bacteria</taxon>
        <taxon>Pseudomonadati</taxon>
        <taxon>Pseudomonadota</taxon>
        <taxon>Betaproteobacteria</taxon>
        <taxon>Burkholderiales</taxon>
        <taxon>Burkholderiaceae</taxon>
        <taxon>Burkholderia</taxon>
        <taxon>Burkholderia cepacia complex</taxon>
    </lineage>
</organism>
<feature type="transmembrane region" description="Helical" evidence="1">
    <location>
        <begin position="47"/>
        <end position="66"/>
    </location>
</feature>
<dbReference type="Pfam" id="PF11177">
    <property type="entry name" value="DUF2964"/>
    <property type="match status" value="1"/>
</dbReference>
<sequence>MRPVTIIQEDFMVRKQSRIVLATIFVFVALGALAGIVHGMLFDNQRVFAFAIVALVAGIAAFVMLLNPTARDER</sequence>
<protein>
    <submittedName>
        <fullName evidence="2">DUF2964 domain-containing protein</fullName>
    </submittedName>
</protein>
<name>A0AB74D4F9_9BURK</name>
<evidence type="ECO:0000313" key="2">
    <source>
        <dbReference type="EMBL" id="RQP75967.1"/>
    </source>
</evidence>
<dbReference type="InterPro" id="IPR021347">
    <property type="entry name" value="DUF2964"/>
</dbReference>
<feature type="transmembrane region" description="Helical" evidence="1">
    <location>
        <begin position="20"/>
        <end position="41"/>
    </location>
</feature>
<dbReference type="AlphaFoldDB" id="A0AB74D4F9"/>
<reference evidence="2 3" key="1">
    <citation type="submission" date="2018-08" db="EMBL/GenBank/DDBJ databases">
        <title>Comparative analysis of Burkholderia isolates from Puerto Rico.</title>
        <authorList>
            <person name="Hall C."/>
            <person name="Sahl J."/>
            <person name="Wagner D."/>
        </authorList>
    </citation>
    <scope>NUCLEOTIDE SEQUENCE [LARGE SCALE GENOMIC DNA]</scope>
    <source>
        <strain evidence="2 3">Bp8964</strain>
    </source>
</reference>
<dbReference type="Proteomes" id="UP000273734">
    <property type="component" value="Unassembled WGS sequence"/>
</dbReference>
<accession>A0AB74D4F9</accession>
<keyword evidence="1" id="KW-0472">Membrane</keyword>
<evidence type="ECO:0000256" key="1">
    <source>
        <dbReference type="SAM" id="Phobius"/>
    </source>
</evidence>
<comment type="caution">
    <text evidence="2">The sequence shown here is derived from an EMBL/GenBank/DDBJ whole genome shotgun (WGS) entry which is preliminary data.</text>
</comment>
<keyword evidence="1" id="KW-1133">Transmembrane helix</keyword>